<name>A0A517U1F4_9BACT</name>
<protein>
    <submittedName>
        <fullName evidence="1">Uncharacterized protein</fullName>
    </submittedName>
</protein>
<sequence length="96" mass="10690">MEQLLAEQRISFSQLASQQDVAVSTVWRWCTRGIRRIRLESMNVGGRRYTSMEAFERFVAATQSKISTTNAPVANVGPAKSVAHDSADEYLARQGV</sequence>
<organism evidence="1 2">
    <name type="scientific">Lacipirellula limnantheis</name>
    <dbReference type="NCBI Taxonomy" id="2528024"/>
    <lineage>
        <taxon>Bacteria</taxon>
        <taxon>Pseudomonadati</taxon>
        <taxon>Planctomycetota</taxon>
        <taxon>Planctomycetia</taxon>
        <taxon>Pirellulales</taxon>
        <taxon>Lacipirellulaceae</taxon>
        <taxon>Lacipirellula</taxon>
    </lineage>
</organism>
<accession>A0A517U1F4</accession>
<evidence type="ECO:0000313" key="1">
    <source>
        <dbReference type="EMBL" id="QDT74466.1"/>
    </source>
</evidence>
<dbReference type="EMBL" id="CP036339">
    <property type="protein sequence ID" value="QDT74466.1"/>
    <property type="molecule type" value="Genomic_DNA"/>
</dbReference>
<gene>
    <name evidence="1" type="ORF">I41_36630</name>
</gene>
<dbReference type="Proteomes" id="UP000317909">
    <property type="component" value="Chromosome"/>
</dbReference>
<dbReference type="AlphaFoldDB" id="A0A517U1F4"/>
<proteinExistence type="predicted"/>
<evidence type="ECO:0000313" key="2">
    <source>
        <dbReference type="Proteomes" id="UP000317909"/>
    </source>
</evidence>
<keyword evidence="2" id="KW-1185">Reference proteome</keyword>
<dbReference type="Pfam" id="PF07618">
    <property type="entry name" value="DUF1580"/>
    <property type="match status" value="1"/>
</dbReference>
<dbReference type="KEGG" id="llh:I41_36630"/>
<dbReference type="OrthoDB" id="290434at2"/>
<reference evidence="1 2" key="1">
    <citation type="submission" date="2019-02" db="EMBL/GenBank/DDBJ databases">
        <title>Deep-cultivation of Planctomycetes and their phenomic and genomic characterization uncovers novel biology.</title>
        <authorList>
            <person name="Wiegand S."/>
            <person name="Jogler M."/>
            <person name="Boedeker C."/>
            <person name="Pinto D."/>
            <person name="Vollmers J."/>
            <person name="Rivas-Marin E."/>
            <person name="Kohn T."/>
            <person name="Peeters S.H."/>
            <person name="Heuer A."/>
            <person name="Rast P."/>
            <person name="Oberbeckmann S."/>
            <person name="Bunk B."/>
            <person name="Jeske O."/>
            <person name="Meyerdierks A."/>
            <person name="Storesund J.E."/>
            <person name="Kallscheuer N."/>
            <person name="Luecker S."/>
            <person name="Lage O.M."/>
            <person name="Pohl T."/>
            <person name="Merkel B.J."/>
            <person name="Hornburger P."/>
            <person name="Mueller R.-W."/>
            <person name="Bruemmer F."/>
            <person name="Labrenz M."/>
            <person name="Spormann A.M."/>
            <person name="Op den Camp H."/>
            <person name="Overmann J."/>
            <person name="Amann R."/>
            <person name="Jetten M.S.M."/>
            <person name="Mascher T."/>
            <person name="Medema M.H."/>
            <person name="Devos D.P."/>
            <person name="Kaster A.-K."/>
            <person name="Ovreas L."/>
            <person name="Rohde M."/>
            <person name="Galperin M.Y."/>
            <person name="Jogler C."/>
        </authorList>
    </citation>
    <scope>NUCLEOTIDE SEQUENCE [LARGE SCALE GENOMIC DNA]</scope>
    <source>
        <strain evidence="1 2">I41</strain>
    </source>
</reference>
<dbReference type="RefSeq" id="WP_145434213.1">
    <property type="nucleotide sequence ID" value="NZ_CP036339.1"/>
</dbReference>
<dbReference type="InterPro" id="IPR011474">
    <property type="entry name" value="DUF1580"/>
</dbReference>